<dbReference type="Proteomes" id="UP000540519">
    <property type="component" value="Unassembled WGS sequence"/>
</dbReference>
<dbReference type="InterPro" id="IPR018247">
    <property type="entry name" value="EF_Hand_1_Ca_BS"/>
</dbReference>
<protein>
    <recommendedName>
        <fullName evidence="4">EF-hand domain-containing protein</fullName>
    </recommendedName>
</protein>
<accession>A0A7X2ZSK8</accession>
<feature type="transmembrane region" description="Helical" evidence="1">
    <location>
        <begin position="34"/>
        <end position="54"/>
    </location>
</feature>
<reference evidence="2 3" key="1">
    <citation type="journal article" date="2019" name="Mar. Drugs">
        <title>Comparative Genomics and CAZyme Genome Repertoires of Marine Zobellia amurskyensis KMM 3526(T) and Zobellia laminariae KMM 3676(T).</title>
        <authorList>
            <person name="Chernysheva N."/>
            <person name="Bystritskaya E."/>
            <person name="Stenkova A."/>
            <person name="Golovkin I."/>
            <person name="Nedashkovskaya O."/>
            <person name="Isaeva M."/>
        </authorList>
    </citation>
    <scope>NUCLEOTIDE SEQUENCE [LARGE SCALE GENOMIC DNA]</scope>
    <source>
        <strain evidence="2 3">KMM 3526</strain>
    </source>
</reference>
<keyword evidence="3" id="KW-1185">Reference proteome</keyword>
<dbReference type="AlphaFoldDB" id="A0A7X2ZSK8"/>
<keyword evidence="1" id="KW-0472">Membrane</keyword>
<evidence type="ECO:0008006" key="4">
    <source>
        <dbReference type="Google" id="ProtNLM"/>
    </source>
</evidence>
<evidence type="ECO:0000313" key="3">
    <source>
        <dbReference type="Proteomes" id="UP000540519"/>
    </source>
</evidence>
<keyword evidence="1" id="KW-1133">Transmembrane helix</keyword>
<feature type="transmembrane region" description="Helical" evidence="1">
    <location>
        <begin position="6"/>
        <end position="22"/>
    </location>
</feature>
<proteinExistence type="predicted"/>
<comment type="caution">
    <text evidence="2">The sequence shown here is derived from an EMBL/GenBank/DDBJ whole genome shotgun (WGS) entry which is preliminary data.</text>
</comment>
<evidence type="ECO:0000256" key="1">
    <source>
        <dbReference type="SAM" id="Phobius"/>
    </source>
</evidence>
<dbReference type="EMBL" id="RCNR01000010">
    <property type="protein sequence ID" value="MUH35618.1"/>
    <property type="molecule type" value="Genomic_DNA"/>
</dbReference>
<organism evidence="2 3">
    <name type="scientific">Zobellia amurskyensis</name>
    <dbReference type="NCBI Taxonomy" id="248905"/>
    <lineage>
        <taxon>Bacteria</taxon>
        <taxon>Pseudomonadati</taxon>
        <taxon>Bacteroidota</taxon>
        <taxon>Flavobacteriia</taxon>
        <taxon>Flavobacteriales</taxon>
        <taxon>Flavobacteriaceae</taxon>
        <taxon>Zobellia</taxon>
    </lineage>
</organism>
<keyword evidence="1" id="KW-0812">Transmembrane</keyword>
<evidence type="ECO:0000313" key="2">
    <source>
        <dbReference type="EMBL" id="MUH35618.1"/>
    </source>
</evidence>
<name>A0A7X2ZSK8_9FLAO</name>
<gene>
    <name evidence="2" type="ORF">D9O36_07190</name>
</gene>
<dbReference type="RefSeq" id="WP_155599412.1">
    <property type="nucleotide sequence ID" value="NZ_RCNR01000010.1"/>
</dbReference>
<sequence>MNYPSLIGFILGVLAIISLAFVEKKISNPYLKSLWRSALFFFSMYILILVLVFMRWKYYEMQLSAFDLNSDGSIGLKEYTDQYRFVRDKVMSGADRNFAFVTGAALSFLLAGLALILDLVNTWIKSKNNPIES</sequence>
<dbReference type="PROSITE" id="PS00018">
    <property type="entry name" value="EF_HAND_1"/>
    <property type="match status" value="1"/>
</dbReference>
<feature type="transmembrane region" description="Helical" evidence="1">
    <location>
        <begin position="98"/>
        <end position="120"/>
    </location>
</feature>
<dbReference type="OrthoDB" id="1443810at2"/>